<dbReference type="AlphaFoldDB" id="A0A6J4THP7"/>
<reference evidence="1" key="1">
    <citation type="submission" date="2020-02" db="EMBL/GenBank/DDBJ databases">
        <authorList>
            <person name="Meier V. D."/>
        </authorList>
    </citation>
    <scope>NUCLEOTIDE SEQUENCE</scope>
    <source>
        <strain evidence="1">AVDCRST_MAG39</strain>
    </source>
</reference>
<evidence type="ECO:0000313" key="1">
    <source>
        <dbReference type="EMBL" id="CAA9523692.1"/>
    </source>
</evidence>
<sequence>MILRLLVAVAAQGELPPQPPPAITCDPFVIFFDEGSPKLNGSAQVLIGSIAAAWAGNGKGDRPI</sequence>
<dbReference type="EMBL" id="CADCVW010000110">
    <property type="protein sequence ID" value="CAA9523692.1"/>
    <property type="molecule type" value="Genomic_DNA"/>
</dbReference>
<accession>A0A6J4THP7</accession>
<gene>
    <name evidence="1" type="ORF">AVDCRST_MAG39-2692</name>
</gene>
<protein>
    <submittedName>
        <fullName evidence="1">Uncharacterized protein</fullName>
    </submittedName>
</protein>
<name>A0A6J4THP7_9SPHN</name>
<proteinExistence type="predicted"/>
<organism evidence="1">
    <name type="scientific">uncultured Sphingomonadaceae bacterium</name>
    <dbReference type="NCBI Taxonomy" id="169976"/>
    <lineage>
        <taxon>Bacteria</taxon>
        <taxon>Pseudomonadati</taxon>
        <taxon>Pseudomonadota</taxon>
        <taxon>Alphaproteobacteria</taxon>
        <taxon>Sphingomonadales</taxon>
        <taxon>Sphingomonadaceae</taxon>
        <taxon>environmental samples</taxon>
    </lineage>
</organism>